<dbReference type="EMBL" id="CAJNOW010016617">
    <property type="protein sequence ID" value="CAF1651284.1"/>
    <property type="molecule type" value="Genomic_DNA"/>
</dbReference>
<dbReference type="EMBL" id="CAJOBH010022177">
    <property type="protein sequence ID" value="CAF4228022.1"/>
    <property type="molecule type" value="Genomic_DNA"/>
</dbReference>
<organism evidence="3 10">
    <name type="scientific">Rotaria magnacalcarata</name>
    <dbReference type="NCBI Taxonomy" id="392030"/>
    <lineage>
        <taxon>Eukaryota</taxon>
        <taxon>Metazoa</taxon>
        <taxon>Spiralia</taxon>
        <taxon>Gnathifera</taxon>
        <taxon>Rotifera</taxon>
        <taxon>Eurotatoria</taxon>
        <taxon>Bdelloidea</taxon>
        <taxon>Philodinida</taxon>
        <taxon>Philodinidae</taxon>
        <taxon>Rotaria</taxon>
    </lineage>
</organism>
<dbReference type="Proteomes" id="UP000663856">
    <property type="component" value="Unassembled WGS sequence"/>
</dbReference>
<gene>
    <name evidence="9" type="ORF">BYL167_LOCUS24665</name>
    <name evidence="2" type="ORF">CJN711_LOCUS13846</name>
    <name evidence="6" type="ORF">GIL414_LOCUS11399</name>
    <name evidence="3" type="ORF">KQP761_LOCUS30030</name>
    <name evidence="4" type="ORF">MBJ925_LOCUS16162</name>
    <name evidence="8" type="ORF">OVN521_LOCUS26077</name>
    <name evidence="7" type="ORF">SMN809_LOCUS15009</name>
    <name evidence="5" type="ORF">WKI299_LOCUS34909</name>
</gene>
<dbReference type="Proteomes" id="UP000663866">
    <property type="component" value="Unassembled WGS sequence"/>
</dbReference>
<dbReference type="EMBL" id="CAJOBG010006711">
    <property type="protein sequence ID" value="CAF4195249.1"/>
    <property type="molecule type" value="Genomic_DNA"/>
</dbReference>
<dbReference type="EMBL" id="CAJOBI010006334">
    <property type="protein sequence ID" value="CAF4057688.1"/>
    <property type="molecule type" value="Genomic_DNA"/>
</dbReference>
<protein>
    <recommendedName>
        <fullName evidence="1">F-box domain-containing protein</fullName>
    </recommendedName>
</protein>
<dbReference type="OrthoDB" id="9999463at2759"/>
<keyword evidence="11" id="KW-1185">Reference proteome</keyword>
<evidence type="ECO:0000313" key="2">
    <source>
        <dbReference type="EMBL" id="CAF1238022.1"/>
    </source>
</evidence>
<dbReference type="EMBL" id="CAJNRF010016657">
    <property type="protein sequence ID" value="CAF2209141.1"/>
    <property type="molecule type" value="Genomic_DNA"/>
</dbReference>
<dbReference type="EMBL" id="CAJNOV010006177">
    <property type="protein sequence ID" value="CAF1238022.1"/>
    <property type="molecule type" value="Genomic_DNA"/>
</dbReference>
<dbReference type="InterPro" id="IPR001810">
    <property type="entry name" value="F-box_dom"/>
</dbReference>
<feature type="domain" description="F-box" evidence="1">
    <location>
        <begin position="7"/>
        <end position="58"/>
    </location>
</feature>
<sequence length="623" mass="72027">METTYYQSKLENLPDEILLEICKYLLCTDILLSFVGLNQRIMQMITQYRHHTSLYKASIAKSNYLCVNILPEIGSQIRSILIDCCYSILQDNLFIKYFGKKMSIVFPQLEKISLVSYQYKQLIDILDSLHDLKHLVEIRLYNLFPIHKSNQAKFTPSLMQANNHRFTTILIDDESSSLDFDQHDCYLNVIRLQVKLRTIADLSSLFSAIPNVQYLDIIMEENGSSSKHFDGLNLSCLYHLTDFKLICTKQPWIFEDLLVLFAQIPNVRCLSLFLFTSDTRFIQSDIIISSLPSTVQQFNYAIYLLHFTPFDQIDEIITAWPPSHEVTCFFHDTFLLVHTLPWNFARISFPKYTSKIMSCRTNMISGYDSSVKQLEVKIDKNFTLKKALGIISQCRRVKEIIIYVTDSVDTIKADERSVPDIPELSQLIQVAFYGPIPSDLDHFLFVLTAAPNICRLDLPFDLLWQLIDNQQIRHILGQRITSLSILENATKPSLVTLQKEHIPIIASAFFRVYDIYANLAHLTHNTTVVSTKNILDESGVENLVIPFDHEKFEVFSSSSTDSMLVSLLAEFKYHRLTGLCITGEFSENIKVNAKQWLKHNTVLNDQEFEAIFCDELHRLLIWM</sequence>
<dbReference type="Proteomes" id="UP000663834">
    <property type="component" value="Unassembled WGS sequence"/>
</dbReference>
<dbReference type="AlphaFoldDB" id="A0A816ELT9"/>
<evidence type="ECO:0000313" key="8">
    <source>
        <dbReference type="EMBL" id="CAF4195249.1"/>
    </source>
</evidence>
<proteinExistence type="predicted"/>
<accession>A0A816ELT9</accession>
<dbReference type="PROSITE" id="PS50181">
    <property type="entry name" value="FBOX"/>
    <property type="match status" value="1"/>
</dbReference>
<dbReference type="Proteomes" id="UP000663824">
    <property type="component" value="Unassembled WGS sequence"/>
</dbReference>
<dbReference type="EMBL" id="CAJOBJ010004258">
    <property type="protein sequence ID" value="CAF3994519.1"/>
    <property type="molecule type" value="Genomic_DNA"/>
</dbReference>
<evidence type="ECO:0000313" key="10">
    <source>
        <dbReference type="Proteomes" id="UP000663834"/>
    </source>
</evidence>
<evidence type="ECO:0000313" key="7">
    <source>
        <dbReference type="EMBL" id="CAF4057688.1"/>
    </source>
</evidence>
<evidence type="ECO:0000313" key="9">
    <source>
        <dbReference type="EMBL" id="CAF4228022.1"/>
    </source>
</evidence>
<evidence type="ECO:0000259" key="1">
    <source>
        <dbReference type="PROSITE" id="PS50181"/>
    </source>
</evidence>
<evidence type="ECO:0000313" key="3">
    <source>
        <dbReference type="EMBL" id="CAF1651284.1"/>
    </source>
</evidence>
<dbReference type="Proteomes" id="UP000676336">
    <property type="component" value="Unassembled WGS sequence"/>
</dbReference>
<evidence type="ECO:0000313" key="5">
    <source>
        <dbReference type="EMBL" id="CAF2209141.1"/>
    </source>
</evidence>
<dbReference type="Proteomes" id="UP000663855">
    <property type="component" value="Unassembled WGS sequence"/>
</dbReference>
<reference evidence="3" key="1">
    <citation type="submission" date="2021-02" db="EMBL/GenBank/DDBJ databases">
        <authorList>
            <person name="Nowell W R."/>
        </authorList>
    </citation>
    <scope>NUCLEOTIDE SEQUENCE</scope>
</reference>
<dbReference type="Proteomes" id="UP000681967">
    <property type="component" value="Unassembled WGS sequence"/>
</dbReference>
<dbReference type="Proteomes" id="UP000681720">
    <property type="component" value="Unassembled WGS sequence"/>
</dbReference>
<evidence type="ECO:0000313" key="11">
    <source>
        <dbReference type="Proteomes" id="UP000663866"/>
    </source>
</evidence>
<name>A0A816ELT9_9BILA</name>
<comment type="caution">
    <text evidence="3">The sequence shown here is derived from an EMBL/GenBank/DDBJ whole genome shotgun (WGS) entry which is preliminary data.</text>
</comment>
<dbReference type="EMBL" id="CAJNRE010007750">
    <property type="protein sequence ID" value="CAF2067711.1"/>
    <property type="molecule type" value="Genomic_DNA"/>
</dbReference>
<evidence type="ECO:0000313" key="4">
    <source>
        <dbReference type="EMBL" id="CAF2067711.1"/>
    </source>
</evidence>
<evidence type="ECO:0000313" key="6">
    <source>
        <dbReference type="EMBL" id="CAF3994519.1"/>
    </source>
</evidence>